<gene>
    <name evidence="4" type="ORF">CQW23_23600</name>
</gene>
<dbReference type="InterPro" id="IPR011990">
    <property type="entry name" value="TPR-like_helical_dom_sf"/>
</dbReference>
<reference evidence="4 5" key="1">
    <citation type="journal article" date="2017" name="Genome Biol.">
        <title>New reference genome sequences of hot pepper reveal the massive evolution of plant disease-resistance genes by retroduplication.</title>
        <authorList>
            <person name="Kim S."/>
            <person name="Park J."/>
            <person name="Yeom S.I."/>
            <person name="Kim Y.M."/>
            <person name="Seo E."/>
            <person name="Kim K.T."/>
            <person name="Kim M.S."/>
            <person name="Lee J.M."/>
            <person name="Cheong K."/>
            <person name="Shin H.S."/>
            <person name="Kim S.B."/>
            <person name="Han K."/>
            <person name="Lee J."/>
            <person name="Park M."/>
            <person name="Lee H.A."/>
            <person name="Lee H.Y."/>
            <person name="Lee Y."/>
            <person name="Oh S."/>
            <person name="Lee J.H."/>
            <person name="Choi E."/>
            <person name="Choi E."/>
            <person name="Lee S.E."/>
            <person name="Jeon J."/>
            <person name="Kim H."/>
            <person name="Choi G."/>
            <person name="Song H."/>
            <person name="Lee J."/>
            <person name="Lee S.C."/>
            <person name="Kwon J.K."/>
            <person name="Lee H.Y."/>
            <person name="Koo N."/>
            <person name="Hong Y."/>
            <person name="Kim R.W."/>
            <person name="Kang W.H."/>
            <person name="Huh J.H."/>
            <person name="Kang B.C."/>
            <person name="Yang T.J."/>
            <person name="Lee Y.H."/>
            <person name="Bennetzen J.L."/>
            <person name="Choi D."/>
        </authorList>
    </citation>
    <scope>NUCLEOTIDE SEQUENCE [LARGE SCALE GENOMIC DNA]</scope>
    <source>
        <strain evidence="5">cv. PBC81</strain>
    </source>
</reference>
<feature type="repeat" description="PPR" evidence="3">
    <location>
        <begin position="282"/>
        <end position="316"/>
    </location>
</feature>
<dbReference type="SUPFAM" id="SSF48452">
    <property type="entry name" value="TPR-like"/>
    <property type="match status" value="1"/>
</dbReference>
<organism evidence="4 5">
    <name type="scientific">Capsicum baccatum</name>
    <name type="common">Peruvian pepper</name>
    <dbReference type="NCBI Taxonomy" id="33114"/>
    <lineage>
        <taxon>Eukaryota</taxon>
        <taxon>Viridiplantae</taxon>
        <taxon>Streptophyta</taxon>
        <taxon>Embryophyta</taxon>
        <taxon>Tracheophyta</taxon>
        <taxon>Spermatophyta</taxon>
        <taxon>Magnoliopsida</taxon>
        <taxon>eudicotyledons</taxon>
        <taxon>Gunneridae</taxon>
        <taxon>Pentapetalae</taxon>
        <taxon>asterids</taxon>
        <taxon>lamiids</taxon>
        <taxon>Solanales</taxon>
        <taxon>Solanaceae</taxon>
        <taxon>Solanoideae</taxon>
        <taxon>Capsiceae</taxon>
        <taxon>Capsicum</taxon>
    </lineage>
</organism>
<keyword evidence="2" id="KW-0677">Repeat</keyword>
<evidence type="ECO:0000256" key="3">
    <source>
        <dbReference type="PROSITE-ProRule" id="PRU00708"/>
    </source>
</evidence>
<evidence type="ECO:0000256" key="1">
    <source>
        <dbReference type="ARBA" id="ARBA00007626"/>
    </source>
</evidence>
<dbReference type="Gene3D" id="1.25.40.10">
    <property type="entry name" value="Tetratricopeptide repeat domain"/>
    <property type="match status" value="2"/>
</dbReference>
<feature type="repeat" description="PPR" evidence="3">
    <location>
        <begin position="177"/>
        <end position="211"/>
    </location>
</feature>
<evidence type="ECO:0000256" key="2">
    <source>
        <dbReference type="ARBA" id="ARBA00022737"/>
    </source>
</evidence>
<evidence type="ECO:0000313" key="5">
    <source>
        <dbReference type="Proteomes" id="UP000224567"/>
    </source>
</evidence>
<dbReference type="Pfam" id="PF13041">
    <property type="entry name" value="PPR_2"/>
    <property type="match status" value="2"/>
</dbReference>
<keyword evidence="5" id="KW-1185">Reference proteome</keyword>
<dbReference type="PANTHER" id="PTHR47939">
    <property type="entry name" value="MEMBRANE-ASSOCIATED SALT-INDUCIBLE PROTEIN-LIKE"/>
    <property type="match status" value="1"/>
</dbReference>
<proteinExistence type="inferred from homology"/>
<comment type="caution">
    <text evidence="4">The sequence shown here is derived from an EMBL/GenBank/DDBJ whole genome shotgun (WGS) entry which is preliminary data.</text>
</comment>
<dbReference type="Proteomes" id="UP000224567">
    <property type="component" value="Unassembled WGS sequence"/>
</dbReference>
<accession>A0A2G2VSE6</accession>
<dbReference type="NCBIfam" id="TIGR00756">
    <property type="entry name" value="PPR"/>
    <property type="match status" value="5"/>
</dbReference>
<dbReference type="OrthoDB" id="185373at2759"/>
<feature type="repeat" description="PPR" evidence="3">
    <location>
        <begin position="317"/>
        <end position="351"/>
    </location>
</feature>
<dbReference type="AlphaFoldDB" id="A0A2G2VSE6"/>
<reference evidence="5" key="2">
    <citation type="journal article" date="2017" name="J. Anim. Genet.">
        <title>Multiple reference genome sequences of hot pepper reveal the massive evolution of plant disease resistance genes by retroduplication.</title>
        <authorList>
            <person name="Kim S."/>
            <person name="Park J."/>
            <person name="Yeom S.-I."/>
            <person name="Kim Y.-M."/>
            <person name="Seo E."/>
            <person name="Kim K.-T."/>
            <person name="Kim M.-S."/>
            <person name="Lee J.M."/>
            <person name="Cheong K."/>
            <person name="Shin H.-S."/>
            <person name="Kim S.-B."/>
            <person name="Han K."/>
            <person name="Lee J."/>
            <person name="Park M."/>
            <person name="Lee H.-A."/>
            <person name="Lee H.-Y."/>
            <person name="Lee Y."/>
            <person name="Oh S."/>
            <person name="Lee J.H."/>
            <person name="Choi E."/>
            <person name="Choi E."/>
            <person name="Lee S.E."/>
            <person name="Jeon J."/>
            <person name="Kim H."/>
            <person name="Choi G."/>
            <person name="Song H."/>
            <person name="Lee J."/>
            <person name="Lee S.-C."/>
            <person name="Kwon J.-K."/>
            <person name="Lee H.-Y."/>
            <person name="Koo N."/>
            <person name="Hong Y."/>
            <person name="Kim R.W."/>
            <person name="Kang W.-H."/>
            <person name="Huh J.H."/>
            <person name="Kang B.-C."/>
            <person name="Yang T.-J."/>
            <person name="Lee Y.-H."/>
            <person name="Bennetzen J.L."/>
            <person name="Choi D."/>
        </authorList>
    </citation>
    <scope>NUCLEOTIDE SEQUENCE [LARGE SCALE GENOMIC DNA]</scope>
    <source>
        <strain evidence="5">cv. PBC81</strain>
    </source>
</reference>
<dbReference type="Pfam" id="PF01535">
    <property type="entry name" value="PPR"/>
    <property type="match status" value="2"/>
</dbReference>
<evidence type="ECO:0000313" key="4">
    <source>
        <dbReference type="EMBL" id="PHT35900.1"/>
    </source>
</evidence>
<protein>
    <submittedName>
        <fullName evidence="4">Pentatricopeptide repeat-containing protein, mitochondrial</fullName>
    </submittedName>
</protein>
<comment type="similarity">
    <text evidence="1">Belongs to the PPR family. P subfamily.</text>
</comment>
<dbReference type="PROSITE" id="PS51375">
    <property type="entry name" value="PPR"/>
    <property type="match status" value="4"/>
</dbReference>
<dbReference type="InterPro" id="IPR002885">
    <property type="entry name" value="PPR_rpt"/>
</dbReference>
<dbReference type="STRING" id="33114.A0A2G2VSE6"/>
<dbReference type="PANTHER" id="PTHR47939:SF9">
    <property type="entry name" value="(WILD MALAYSIAN BANANA) HYPOTHETICAL PROTEIN"/>
    <property type="match status" value="1"/>
</dbReference>
<dbReference type="EMBL" id="MLFT02000010">
    <property type="protein sequence ID" value="PHT35900.1"/>
    <property type="molecule type" value="Genomic_DNA"/>
</dbReference>
<feature type="repeat" description="PPR" evidence="3">
    <location>
        <begin position="247"/>
        <end position="281"/>
    </location>
</feature>
<name>A0A2G2VSE6_CAPBA</name>
<dbReference type="InterPro" id="IPR050667">
    <property type="entry name" value="PPR-containing_protein"/>
</dbReference>
<sequence>MAALRTKLRFITSTHHRRYSAASILKPDSRSPLSGKEKSRAALTLLKSETNPQRIIDICRAASLTPESRLDRIAYSKAITKLKELNHFSSIRSFLHESTTRSDLKSERFVAHFIVLYGQAGLVNEAITAFEGMEEMGIKRTEKTLNSLLFACVLAKDFDEMKRVFVEFPKKYGFVPNLDTYNVVIKGFCESGSSSSVYSILGEMGRNNVKPNAETFGNCITGFYKEEKYEDVGKMLEMMKDFDMVPGISTYNIRIRSLCKLKKSTEAKALLDGILSRGIKANLVTYGNLILGFCREGNLEEAKSMFQKMVNSGLKPDAECYFTLVYYLCEGRDFEAALKIYKKCLRDGWVPNFSTMKSLVEGLASISKVDDAREVIGQVKEKISRNVEKWDEIEEALPK</sequence>